<feature type="transmembrane region" description="Helical" evidence="7">
    <location>
        <begin position="694"/>
        <end position="715"/>
    </location>
</feature>
<evidence type="ECO:0000256" key="7">
    <source>
        <dbReference type="SAM" id="Phobius"/>
    </source>
</evidence>
<evidence type="ECO:0000256" key="3">
    <source>
        <dbReference type="ARBA" id="ARBA00022692"/>
    </source>
</evidence>
<feature type="transmembrane region" description="Helical" evidence="7">
    <location>
        <begin position="727"/>
        <end position="750"/>
    </location>
</feature>
<feature type="compositionally biased region" description="Polar residues" evidence="6">
    <location>
        <begin position="211"/>
        <end position="220"/>
    </location>
</feature>
<dbReference type="PROSITE" id="PS50850">
    <property type="entry name" value="MFS"/>
    <property type="match status" value="1"/>
</dbReference>
<evidence type="ECO:0000313" key="9">
    <source>
        <dbReference type="EMBL" id="CAF9934272.1"/>
    </source>
</evidence>
<feature type="transmembrane region" description="Helical" evidence="7">
    <location>
        <begin position="669"/>
        <end position="688"/>
    </location>
</feature>
<evidence type="ECO:0000313" key="10">
    <source>
        <dbReference type="Proteomes" id="UP000664534"/>
    </source>
</evidence>
<feature type="transmembrane region" description="Helical" evidence="7">
    <location>
        <begin position="630"/>
        <end position="649"/>
    </location>
</feature>
<dbReference type="CDD" id="cd17323">
    <property type="entry name" value="MFS_Tpo1_MDR_like"/>
    <property type="match status" value="1"/>
</dbReference>
<sequence length="798" mass="84770">MKYALAESIAPNHSQSQEQQKEQTAALEGHDADIPTETQSTASTQAFTTPTQESHPTFPSHAPSAALPGSHNATATADTQSLASTTDAFSEAPEQPSSSTAPAASSSSSSVLPKGQHSRLVSSNPPGGLAPSTVSQWIPEKGSPAHLEDQVTTNTTALGGGGSKSLDKALTPGLEEKETWITPGIASGSAAEAATSAPESITSANPEIVPSTASEATSTKPEAIPASVPEPAPGSAPETTSSTNLERRIESAPEPVTSSVPETAHGTDPEKVPTSTVPVPNGKDSPASSHSEKEVDLEAGHRSEDSDNKDPETTRTEVDPNVVDWDGPDDPQNPVNWSEKIKWANVAVIASITFLTQVTLQASSIDSKMLTHPLASSMLAPAVPEVMTEFKSTNLELASFVVSVYILGYAFGPIIIAPVSELYGRVPVYHVCNVLFIVFTIACAVSSNFNMLIGWRFLQGTFGSCPLTIGGGTISDMILQQKRGGVMAIWALGPLMGPVIGPVAGGYLAQAKGWRWIFWVIAMAAGVITVSAFFSLRESYPPIILERKAKRLRKETGNENLKSKLASPLSPAALFKISIVRPLRLLLFSPIVLALSTYMAVVYGYLYLLFTTITEVYENQYHFSQGTVGLTYLGIGVGSLCGTIIFGIASDRILKAKSKTGEMKAEYRLPPMIPGSFIIPIGLFLYGWTADKHVFWIAPIIGTGLVGVGLLATFMPIQTYLVDAFTIYAASALAANTVLRSLVGALLPLAGRKMYATLGLGWGNSLLAFIAIAMCPIPIIFYKYGERIRKHPRFQVKL</sequence>
<comment type="caution">
    <text evidence="9">The sequence shown here is derived from an EMBL/GenBank/DDBJ whole genome shotgun (WGS) entry which is preliminary data.</text>
</comment>
<keyword evidence="4 7" id="KW-1133">Transmembrane helix</keyword>
<feature type="transmembrane region" description="Helical" evidence="7">
    <location>
        <begin position="397"/>
        <end position="416"/>
    </location>
</feature>
<dbReference type="Pfam" id="PF07690">
    <property type="entry name" value="MFS_1"/>
    <property type="match status" value="1"/>
</dbReference>
<feature type="compositionally biased region" description="Low complexity" evidence="6">
    <location>
        <begin position="90"/>
        <end position="110"/>
    </location>
</feature>
<feature type="compositionally biased region" description="Low complexity" evidence="6">
    <location>
        <begin position="35"/>
        <end position="51"/>
    </location>
</feature>
<protein>
    <recommendedName>
        <fullName evidence="8">Major facilitator superfamily (MFS) profile domain-containing protein</fullName>
    </recommendedName>
</protein>
<dbReference type="EMBL" id="CAJPDT010000075">
    <property type="protein sequence ID" value="CAF9934272.1"/>
    <property type="molecule type" value="Genomic_DNA"/>
</dbReference>
<keyword evidence="5 7" id="KW-0472">Membrane</keyword>
<dbReference type="InterPro" id="IPR020846">
    <property type="entry name" value="MFS_dom"/>
</dbReference>
<reference evidence="9" key="1">
    <citation type="submission" date="2021-03" db="EMBL/GenBank/DDBJ databases">
        <authorList>
            <person name="Tagirdzhanova G."/>
        </authorList>
    </citation>
    <scope>NUCLEOTIDE SEQUENCE</scope>
</reference>
<comment type="similarity">
    <text evidence="2">Belongs to the major facilitator superfamily.</text>
</comment>
<evidence type="ECO:0000256" key="2">
    <source>
        <dbReference type="ARBA" id="ARBA00008335"/>
    </source>
</evidence>
<dbReference type="GO" id="GO:0016020">
    <property type="term" value="C:membrane"/>
    <property type="evidence" value="ECO:0007669"/>
    <property type="project" value="UniProtKB-SubCell"/>
</dbReference>
<feature type="transmembrane region" description="Helical" evidence="7">
    <location>
        <begin position="428"/>
        <end position="449"/>
    </location>
</feature>
<dbReference type="Gene3D" id="1.20.1250.20">
    <property type="entry name" value="MFS general substrate transporter like domains"/>
    <property type="match status" value="1"/>
</dbReference>
<feature type="transmembrane region" description="Helical" evidence="7">
    <location>
        <begin position="487"/>
        <end position="510"/>
    </location>
</feature>
<feature type="compositionally biased region" description="Basic and acidic residues" evidence="6">
    <location>
        <begin position="290"/>
        <end position="318"/>
    </location>
</feature>
<dbReference type="OrthoDB" id="3936150at2759"/>
<feature type="compositionally biased region" description="Low complexity" evidence="6">
    <location>
        <begin position="183"/>
        <end position="204"/>
    </location>
</feature>
<evidence type="ECO:0000256" key="6">
    <source>
        <dbReference type="SAM" id="MobiDB-lite"/>
    </source>
</evidence>
<evidence type="ECO:0000256" key="5">
    <source>
        <dbReference type="ARBA" id="ARBA00023136"/>
    </source>
</evidence>
<dbReference type="InterPro" id="IPR011701">
    <property type="entry name" value="MFS"/>
</dbReference>
<feature type="compositionally biased region" description="Polar residues" evidence="6">
    <location>
        <begin position="71"/>
        <end position="88"/>
    </location>
</feature>
<evidence type="ECO:0000256" key="4">
    <source>
        <dbReference type="ARBA" id="ARBA00022989"/>
    </source>
</evidence>
<dbReference type="SUPFAM" id="SSF103473">
    <property type="entry name" value="MFS general substrate transporter"/>
    <property type="match status" value="1"/>
</dbReference>
<evidence type="ECO:0000256" key="1">
    <source>
        <dbReference type="ARBA" id="ARBA00004141"/>
    </source>
</evidence>
<feature type="transmembrane region" description="Helical" evidence="7">
    <location>
        <begin position="516"/>
        <end position="536"/>
    </location>
</feature>
<dbReference type="InterPro" id="IPR036259">
    <property type="entry name" value="MFS_trans_sf"/>
</dbReference>
<dbReference type="PANTHER" id="PTHR23502:SF68">
    <property type="entry name" value="MULTIDRUG TRANSPORTER, PUTATIVE (AFU_ORTHOLOGUE AFUA_3G01120)-RELATED"/>
    <property type="match status" value="1"/>
</dbReference>
<keyword evidence="10" id="KW-1185">Reference proteome</keyword>
<feature type="region of interest" description="Disordered" evidence="6">
    <location>
        <begin position="1"/>
        <end position="334"/>
    </location>
</feature>
<organism evidence="9 10">
    <name type="scientific">Imshaugia aleurites</name>
    <dbReference type="NCBI Taxonomy" id="172621"/>
    <lineage>
        <taxon>Eukaryota</taxon>
        <taxon>Fungi</taxon>
        <taxon>Dikarya</taxon>
        <taxon>Ascomycota</taxon>
        <taxon>Pezizomycotina</taxon>
        <taxon>Lecanoromycetes</taxon>
        <taxon>OSLEUM clade</taxon>
        <taxon>Lecanoromycetidae</taxon>
        <taxon>Lecanorales</taxon>
        <taxon>Lecanorineae</taxon>
        <taxon>Parmeliaceae</taxon>
        <taxon>Imshaugia</taxon>
    </lineage>
</organism>
<dbReference type="GO" id="GO:0022857">
    <property type="term" value="F:transmembrane transporter activity"/>
    <property type="evidence" value="ECO:0007669"/>
    <property type="project" value="InterPro"/>
</dbReference>
<proteinExistence type="inferred from homology"/>
<name>A0A8H3G0C5_9LECA</name>
<dbReference type="PANTHER" id="PTHR23502">
    <property type="entry name" value="MAJOR FACILITATOR SUPERFAMILY"/>
    <property type="match status" value="1"/>
</dbReference>
<comment type="subcellular location">
    <subcellularLocation>
        <location evidence="1">Membrane</location>
        <topology evidence="1">Multi-pass membrane protein</topology>
    </subcellularLocation>
</comment>
<keyword evidence="3 7" id="KW-0812">Transmembrane</keyword>
<accession>A0A8H3G0C5</accession>
<evidence type="ECO:0000259" key="8">
    <source>
        <dbReference type="PROSITE" id="PS50850"/>
    </source>
</evidence>
<gene>
    <name evidence="9" type="ORF">IMSHALPRED_009653</name>
</gene>
<dbReference type="FunFam" id="1.20.1250.20:FF:000011">
    <property type="entry name" value="MFS multidrug transporter, putative"/>
    <property type="match status" value="1"/>
</dbReference>
<feature type="domain" description="Major facilitator superfamily (MFS) profile" evidence="8">
    <location>
        <begin position="352"/>
        <end position="788"/>
    </location>
</feature>
<feature type="transmembrane region" description="Helical" evidence="7">
    <location>
        <begin position="585"/>
        <end position="610"/>
    </location>
</feature>
<dbReference type="Proteomes" id="UP000664534">
    <property type="component" value="Unassembled WGS sequence"/>
</dbReference>
<feature type="transmembrane region" description="Helical" evidence="7">
    <location>
        <begin position="762"/>
        <end position="784"/>
    </location>
</feature>
<dbReference type="AlphaFoldDB" id="A0A8H3G0C5"/>